<dbReference type="GO" id="GO:0005737">
    <property type="term" value="C:cytoplasm"/>
    <property type="evidence" value="ECO:0007669"/>
    <property type="project" value="UniProtKB-SubCell"/>
</dbReference>
<dbReference type="RefSeq" id="WP_025021892.1">
    <property type="nucleotide sequence ID" value="NZ_AZGD01000090.1"/>
</dbReference>
<evidence type="ECO:0000259" key="3">
    <source>
        <dbReference type="Pfam" id="PF00582"/>
    </source>
</evidence>
<dbReference type="PIRSF" id="PIRSF006276">
    <property type="entry name" value="UspA"/>
    <property type="match status" value="1"/>
</dbReference>
<comment type="similarity">
    <text evidence="1 2">Belongs to the universal stress protein A family.</text>
</comment>
<organism evidence="4 5">
    <name type="scientific">Ligilactobacillus hayakitensis DSM 18933 = JCM 14209</name>
    <dbReference type="NCBI Taxonomy" id="1423755"/>
    <lineage>
        <taxon>Bacteria</taxon>
        <taxon>Bacillati</taxon>
        <taxon>Bacillota</taxon>
        <taxon>Bacilli</taxon>
        <taxon>Lactobacillales</taxon>
        <taxon>Lactobacillaceae</taxon>
        <taxon>Ligilactobacillus</taxon>
    </lineage>
</organism>
<dbReference type="SUPFAM" id="SSF52402">
    <property type="entry name" value="Adenine nucleotide alpha hydrolases-like"/>
    <property type="match status" value="1"/>
</dbReference>
<evidence type="ECO:0000256" key="2">
    <source>
        <dbReference type="PIRNR" id="PIRNR006276"/>
    </source>
</evidence>
<dbReference type="Proteomes" id="UP000051054">
    <property type="component" value="Unassembled WGS sequence"/>
</dbReference>
<protein>
    <recommendedName>
        <fullName evidence="2">Universal stress protein</fullName>
    </recommendedName>
</protein>
<dbReference type="InterPro" id="IPR006015">
    <property type="entry name" value="Universal_stress_UspA"/>
</dbReference>
<accession>A0A0R1WLH3</accession>
<evidence type="ECO:0000313" key="4">
    <source>
        <dbReference type="EMBL" id="KRM18736.1"/>
    </source>
</evidence>
<comment type="caution">
    <text evidence="4">The sequence shown here is derived from an EMBL/GenBank/DDBJ whole genome shotgun (WGS) entry which is preliminary data.</text>
</comment>
<dbReference type="STRING" id="1423755.FC40_GL000518"/>
<dbReference type="PANTHER" id="PTHR46268">
    <property type="entry name" value="STRESS RESPONSE PROTEIN NHAX"/>
    <property type="match status" value="1"/>
</dbReference>
<dbReference type="OrthoDB" id="9789668at2"/>
<dbReference type="PRINTS" id="PR01438">
    <property type="entry name" value="UNVRSLSTRESS"/>
</dbReference>
<dbReference type="PANTHER" id="PTHR46268:SF6">
    <property type="entry name" value="UNIVERSAL STRESS PROTEIN UP12"/>
    <property type="match status" value="1"/>
</dbReference>
<keyword evidence="5" id="KW-1185">Reference proteome</keyword>
<evidence type="ECO:0000313" key="5">
    <source>
        <dbReference type="Proteomes" id="UP000051054"/>
    </source>
</evidence>
<reference evidence="4 5" key="1">
    <citation type="journal article" date="2015" name="Genome Announc.">
        <title>Expanding the biotechnology potential of lactobacilli through comparative genomics of 213 strains and associated genera.</title>
        <authorList>
            <person name="Sun Z."/>
            <person name="Harris H.M."/>
            <person name="McCann A."/>
            <person name="Guo C."/>
            <person name="Argimon S."/>
            <person name="Zhang W."/>
            <person name="Yang X."/>
            <person name="Jeffery I.B."/>
            <person name="Cooney J.C."/>
            <person name="Kagawa T.F."/>
            <person name="Liu W."/>
            <person name="Song Y."/>
            <person name="Salvetti E."/>
            <person name="Wrobel A."/>
            <person name="Rasinkangas P."/>
            <person name="Parkhill J."/>
            <person name="Rea M.C."/>
            <person name="O'Sullivan O."/>
            <person name="Ritari J."/>
            <person name="Douillard F.P."/>
            <person name="Paul Ross R."/>
            <person name="Yang R."/>
            <person name="Briner A.E."/>
            <person name="Felis G.E."/>
            <person name="de Vos W.M."/>
            <person name="Barrangou R."/>
            <person name="Klaenhammer T.R."/>
            <person name="Caufield P.W."/>
            <person name="Cui Y."/>
            <person name="Zhang H."/>
            <person name="O'Toole P.W."/>
        </authorList>
    </citation>
    <scope>NUCLEOTIDE SEQUENCE [LARGE SCALE GENOMIC DNA]</scope>
    <source>
        <strain evidence="4 5">DSM 18933</strain>
    </source>
</reference>
<dbReference type="InterPro" id="IPR014729">
    <property type="entry name" value="Rossmann-like_a/b/a_fold"/>
</dbReference>
<dbReference type="eggNOG" id="COG0589">
    <property type="taxonomic scope" value="Bacteria"/>
</dbReference>
<gene>
    <name evidence="4" type="ORF">FC40_GL000518</name>
</gene>
<dbReference type="PATRIC" id="fig|1423755.3.peg.571"/>
<keyword evidence="2" id="KW-0963">Cytoplasm</keyword>
<sequence>MTEQKYEKILVPVDGSKSAEKALMKAIDIVKRNGGHLDILNVIDLKQFSSSFGGIMDLSGDIIYQTFEDVQEYLDELENTVKENGVDDVAVHARYGSPKTIIANDFVNDHKIQLIVMGSTGLNVVERMLVGSVTDYVVRTAKCDVIIAK</sequence>
<name>A0A0R1WLH3_9LACO</name>
<evidence type="ECO:0000256" key="1">
    <source>
        <dbReference type="ARBA" id="ARBA00008791"/>
    </source>
</evidence>
<dbReference type="InterPro" id="IPR006016">
    <property type="entry name" value="UspA"/>
</dbReference>
<dbReference type="CDD" id="cd00293">
    <property type="entry name" value="USP-like"/>
    <property type="match status" value="1"/>
</dbReference>
<dbReference type="EMBL" id="AZGD01000090">
    <property type="protein sequence ID" value="KRM18736.1"/>
    <property type="molecule type" value="Genomic_DNA"/>
</dbReference>
<dbReference type="Gene3D" id="3.40.50.620">
    <property type="entry name" value="HUPs"/>
    <property type="match status" value="1"/>
</dbReference>
<dbReference type="AlphaFoldDB" id="A0A0R1WLH3"/>
<dbReference type="Pfam" id="PF00582">
    <property type="entry name" value="Usp"/>
    <property type="match status" value="1"/>
</dbReference>
<comment type="subcellular location">
    <subcellularLocation>
        <location evidence="2">Cytoplasm</location>
    </subcellularLocation>
</comment>
<feature type="domain" description="UspA" evidence="3">
    <location>
        <begin position="6"/>
        <end position="149"/>
    </location>
</feature>
<proteinExistence type="inferred from homology"/>